<feature type="region of interest" description="Disordered" evidence="1">
    <location>
        <begin position="1"/>
        <end position="30"/>
    </location>
</feature>
<evidence type="ECO:0000313" key="2">
    <source>
        <dbReference type="EMBL" id="MFG6490651.1"/>
    </source>
</evidence>
<feature type="compositionally biased region" description="Basic and acidic residues" evidence="1">
    <location>
        <begin position="1"/>
        <end position="28"/>
    </location>
</feature>
<proteinExistence type="predicted"/>
<accession>A0ABW7HLT0</accession>
<evidence type="ECO:0000256" key="1">
    <source>
        <dbReference type="SAM" id="MobiDB-lite"/>
    </source>
</evidence>
<dbReference type="EMBL" id="JBIGIC010000094">
    <property type="protein sequence ID" value="MFG6490651.1"/>
    <property type="molecule type" value="Genomic_DNA"/>
</dbReference>
<protein>
    <submittedName>
        <fullName evidence="2">IS21 family transposase</fullName>
    </submittedName>
</protein>
<evidence type="ECO:0000313" key="3">
    <source>
        <dbReference type="Proteomes" id="UP001606134"/>
    </source>
</evidence>
<comment type="caution">
    <text evidence="2">The sequence shown here is derived from an EMBL/GenBank/DDBJ whole genome shotgun (WGS) entry which is preliminary data.</text>
</comment>
<sequence length="82" mass="9530">MGGHDAETAGHDEPKSAVGHDDRNDRSRCRNRRSRWAEIRNYLFDPDFCNVASGWEKGVVEKNVQDSRRRIWLAAREQRFGS</sequence>
<dbReference type="Proteomes" id="UP001606134">
    <property type="component" value="Unassembled WGS sequence"/>
</dbReference>
<gene>
    <name evidence="2" type="ORF">ACG04R_28640</name>
</gene>
<reference evidence="2 3" key="1">
    <citation type="submission" date="2024-08" db="EMBL/GenBank/DDBJ databases">
        <authorList>
            <person name="Lu H."/>
        </authorList>
    </citation>
    <scope>NUCLEOTIDE SEQUENCE [LARGE SCALE GENOMIC DNA]</scope>
    <source>
        <strain evidence="2 3">BYS78W</strain>
    </source>
</reference>
<name>A0ABW7HLT0_9BURK</name>
<keyword evidence="3" id="KW-1185">Reference proteome</keyword>
<feature type="non-terminal residue" evidence="2">
    <location>
        <position position="82"/>
    </location>
</feature>
<feature type="non-terminal residue" evidence="2">
    <location>
        <position position="1"/>
    </location>
</feature>
<organism evidence="2 3">
    <name type="scientific">Pelomonas candidula</name>
    <dbReference type="NCBI Taxonomy" id="3299025"/>
    <lineage>
        <taxon>Bacteria</taxon>
        <taxon>Pseudomonadati</taxon>
        <taxon>Pseudomonadota</taxon>
        <taxon>Betaproteobacteria</taxon>
        <taxon>Burkholderiales</taxon>
        <taxon>Sphaerotilaceae</taxon>
        <taxon>Roseateles</taxon>
    </lineage>
</organism>